<dbReference type="GO" id="GO:0006402">
    <property type="term" value="P:mRNA catabolic process"/>
    <property type="evidence" value="ECO:0007669"/>
    <property type="project" value="TreeGrafter"/>
</dbReference>
<dbReference type="SUPFAM" id="SSF50118">
    <property type="entry name" value="Cell growth inhibitor/plasmid maintenance toxic component"/>
    <property type="match status" value="1"/>
</dbReference>
<dbReference type="InterPro" id="IPR011067">
    <property type="entry name" value="Plasmid_toxin/cell-grow_inhib"/>
</dbReference>
<dbReference type="PANTHER" id="PTHR33988">
    <property type="entry name" value="ENDORIBONUCLEASE MAZF-RELATED"/>
    <property type="match status" value="1"/>
</dbReference>
<proteinExistence type="predicted"/>
<dbReference type="Pfam" id="PF02452">
    <property type="entry name" value="PemK_toxin"/>
    <property type="match status" value="1"/>
</dbReference>
<dbReference type="Gene3D" id="2.30.30.110">
    <property type="match status" value="1"/>
</dbReference>
<dbReference type="Proteomes" id="UP000885759">
    <property type="component" value="Unassembled WGS sequence"/>
</dbReference>
<gene>
    <name evidence="1" type="primary">mazF</name>
    <name evidence="1" type="ORF">ENK37_05465</name>
</gene>
<protein>
    <submittedName>
        <fullName evidence="1">Endoribonuclease MazF</fullName>
    </submittedName>
</protein>
<reference evidence="1" key="1">
    <citation type="journal article" date="2020" name="mSystems">
        <title>Genome- and Community-Level Interaction Insights into Carbon Utilization and Element Cycling Functions of Hydrothermarchaeota in Hydrothermal Sediment.</title>
        <authorList>
            <person name="Zhou Z."/>
            <person name="Liu Y."/>
            <person name="Xu W."/>
            <person name="Pan J."/>
            <person name="Luo Z.H."/>
            <person name="Li M."/>
        </authorList>
    </citation>
    <scope>NUCLEOTIDE SEQUENCE [LARGE SCALE GENOMIC DNA]</scope>
    <source>
        <strain evidence="1">HyVt-570</strain>
    </source>
</reference>
<name>A0A7C4V5Q2_9DEIN</name>
<accession>A0A7C4V5Q2</accession>
<dbReference type="AlphaFoldDB" id="A0A7C4V5Q2"/>
<dbReference type="PANTHER" id="PTHR33988:SF3">
    <property type="entry name" value="ENDORIBONUCLEASE TOXIN CHPB-RELATED"/>
    <property type="match status" value="1"/>
</dbReference>
<dbReference type="EMBL" id="DRPZ01000144">
    <property type="protein sequence ID" value="HGY09485.1"/>
    <property type="molecule type" value="Genomic_DNA"/>
</dbReference>
<comment type="caution">
    <text evidence="1">The sequence shown here is derived from an EMBL/GenBank/DDBJ whole genome shotgun (WGS) entry which is preliminary data.</text>
</comment>
<dbReference type="GO" id="GO:0003677">
    <property type="term" value="F:DNA binding"/>
    <property type="evidence" value="ECO:0007669"/>
    <property type="project" value="InterPro"/>
</dbReference>
<evidence type="ECO:0000313" key="1">
    <source>
        <dbReference type="EMBL" id="HGY09485.1"/>
    </source>
</evidence>
<dbReference type="GO" id="GO:0004521">
    <property type="term" value="F:RNA endonuclease activity"/>
    <property type="evidence" value="ECO:0007669"/>
    <property type="project" value="TreeGrafter"/>
</dbReference>
<dbReference type="NCBIfam" id="NF007386">
    <property type="entry name" value="PRK09907.1"/>
    <property type="match status" value="1"/>
</dbReference>
<dbReference type="InterPro" id="IPR003477">
    <property type="entry name" value="PemK-like"/>
</dbReference>
<organism evidence="1">
    <name type="scientific">Oceanithermus profundus</name>
    <dbReference type="NCBI Taxonomy" id="187137"/>
    <lineage>
        <taxon>Bacteria</taxon>
        <taxon>Thermotogati</taxon>
        <taxon>Deinococcota</taxon>
        <taxon>Deinococci</taxon>
        <taxon>Thermales</taxon>
        <taxon>Thermaceae</taxon>
        <taxon>Oceanithermus</taxon>
    </lineage>
</organism>
<sequence>MVAGDYVPERGELVWLSFDPQAGHEQAGRRPAVVVSPRAYNEKSGLALVCPVTRKSKGYPFEVALPEGGEVTGVVLADQVRAVGWRARRAQASSKIPAAVLSELVDKLCLLIAEYP</sequence>
<dbReference type="GO" id="GO:0016075">
    <property type="term" value="P:rRNA catabolic process"/>
    <property type="evidence" value="ECO:0007669"/>
    <property type="project" value="TreeGrafter"/>
</dbReference>